<dbReference type="PROSITE" id="PS51257">
    <property type="entry name" value="PROKAR_LIPOPROTEIN"/>
    <property type="match status" value="1"/>
</dbReference>
<dbReference type="RefSeq" id="WP_086569896.1">
    <property type="nucleotide sequence ID" value="NZ_JAFMOF010000003.1"/>
</dbReference>
<evidence type="ECO:0000256" key="1">
    <source>
        <dbReference type="SAM" id="MobiDB-lite"/>
    </source>
</evidence>
<dbReference type="Proteomes" id="UP000664781">
    <property type="component" value="Unassembled WGS sequence"/>
</dbReference>
<evidence type="ECO:0008006" key="4">
    <source>
        <dbReference type="Google" id="ProtNLM"/>
    </source>
</evidence>
<sequence>MRSTRHVIGTLALITALGAGLTACGPEEDKASDGSAGATAAAKPSQGAKGGDHAGHGGDKGGKDGGDGENDCGKPPTLPAGIKMIEVGLHRDISVVEAFNAVPKCTPNDWIYHGDGGTPKGYKLPADIKAELSTGSGSHKKVTREELSKHIDACLRNDYSQIKEPFSCHGNVYEVTLNAKGDEIRTMSERWSV</sequence>
<feature type="compositionally biased region" description="Low complexity" evidence="1">
    <location>
        <begin position="33"/>
        <end position="47"/>
    </location>
</feature>
<feature type="compositionally biased region" description="Basic and acidic residues" evidence="1">
    <location>
        <begin position="50"/>
        <end position="66"/>
    </location>
</feature>
<accession>A0A939FP19</accession>
<dbReference type="AlphaFoldDB" id="A0A939FP19"/>
<protein>
    <recommendedName>
        <fullName evidence="4">Lipoprotein</fullName>
    </recommendedName>
</protein>
<reference evidence="2" key="1">
    <citation type="submission" date="2021-03" db="EMBL/GenBank/DDBJ databases">
        <title>Streptomyces strains.</title>
        <authorList>
            <person name="Lund M.B."/>
            <person name="Toerring T."/>
        </authorList>
    </citation>
    <scope>NUCLEOTIDE SEQUENCE</scope>
    <source>
        <strain evidence="2">JCM 4242</strain>
    </source>
</reference>
<comment type="caution">
    <text evidence="2">The sequence shown here is derived from an EMBL/GenBank/DDBJ whole genome shotgun (WGS) entry which is preliminary data.</text>
</comment>
<evidence type="ECO:0000313" key="3">
    <source>
        <dbReference type="Proteomes" id="UP000664781"/>
    </source>
</evidence>
<evidence type="ECO:0000313" key="2">
    <source>
        <dbReference type="EMBL" id="MBO0654782.1"/>
    </source>
</evidence>
<feature type="region of interest" description="Disordered" evidence="1">
    <location>
        <begin position="26"/>
        <end position="77"/>
    </location>
</feature>
<dbReference type="EMBL" id="JAFMOF010000003">
    <property type="protein sequence ID" value="MBO0654782.1"/>
    <property type="molecule type" value="Genomic_DNA"/>
</dbReference>
<proteinExistence type="predicted"/>
<organism evidence="2 3">
    <name type="scientific">Streptomyces triculaminicus</name>
    <dbReference type="NCBI Taxonomy" id="2816232"/>
    <lineage>
        <taxon>Bacteria</taxon>
        <taxon>Bacillati</taxon>
        <taxon>Actinomycetota</taxon>
        <taxon>Actinomycetes</taxon>
        <taxon>Kitasatosporales</taxon>
        <taxon>Streptomycetaceae</taxon>
        <taxon>Streptomyces</taxon>
    </lineage>
</organism>
<name>A0A939FP19_9ACTN</name>
<gene>
    <name evidence="2" type="ORF">J1792_18980</name>
</gene>
<keyword evidence="3" id="KW-1185">Reference proteome</keyword>